<organism evidence="2 3">
    <name type="scientific">Papaver atlanticum</name>
    <dbReference type="NCBI Taxonomy" id="357466"/>
    <lineage>
        <taxon>Eukaryota</taxon>
        <taxon>Viridiplantae</taxon>
        <taxon>Streptophyta</taxon>
        <taxon>Embryophyta</taxon>
        <taxon>Tracheophyta</taxon>
        <taxon>Spermatophyta</taxon>
        <taxon>Magnoliopsida</taxon>
        <taxon>Ranunculales</taxon>
        <taxon>Papaveraceae</taxon>
        <taxon>Papaveroideae</taxon>
        <taxon>Papaver</taxon>
    </lineage>
</organism>
<evidence type="ECO:0000256" key="1">
    <source>
        <dbReference type="SAM" id="Phobius"/>
    </source>
</evidence>
<keyword evidence="1" id="KW-0472">Membrane</keyword>
<dbReference type="EMBL" id="JAJJMB010007966">
    <property type="protein sequence ID" value="KAI3926630.1"/>
    <property type="molecule type" value="Genomic_DNA"/>
</dbReference>
<keyword evidence="3" id="KW-1185">Reference proteome</keyword>
<comment type="caution">
    <text evidence="2">The sequence shown here is derived from an EMBL/GenBank/DDBJ whole genome shotgun (WGS) entry which is preliminary data.</text>
</comment>
<proteinExistence type="predicted"/>
<feature type="transmembrane region" description="Helical" evidence="1">
    <location>
        <begin position="68"/>
        <end position="85"/>
    </location>
</feature>
<reference evidence="2" key="1">
    <citation type="submission" date="2022-04" db="EMBL/GenBank/DDBJ databases">
        <title>A functionally conserved STORR gene fusion in Papaver species that diverged 16.8 million years ago.</title>
        <authorList>
            <person name="Catania T."/>
        </authorList>
    </citation>
    <scope>NUCLEOTIDE SEQUENCE</scope>
    <source>
        <strain evidence="2">S-188037</strain>
    </source>
</reference>
<dbReference type="AlphaFoldDB" id="A0AAD4SWB3"/>
<evidence type="ECO:0000313" key="2">
    <source>
        <dbReference type="EMBL" id="KAI3926630.1"/>
    </source>
</evidence>
<dbReference type="Proteomes" id="UP001202328">
    <property type="component" value="Unassembled WGS sequence"/>
</dbReference>
<keyword evidence="1" id="KW-1133">Transmembrane helix</keyword>
<keyword evidence="1" id="KW-0812">Transmembrane</keyword>
<accession>A0AAD4SWB3</accession>
<gene>
    <name evidence="2" type="ORF">MKW98_014277</name>
</gene>
<protein>
    <submittedName>
        <fullName evidence="2">Uncharacterized protein</fullName>
    </submittedName>
</protein>
<evidence type="ECO:0000313" key="3">
    <source>
        <dbReference type="Proteomes" id="UP001202328"/>
    </source>
</evidence>
<sequence>MLMKIHMCLLHPQINLLSSTSLADDEYWMEIRSSFLSTLVSERRDLPLDLAEGALCAIFLQALGQDNIPLSWGAQFIFLLVLVLFF</sequence>
<name>A0AAD4SWB3_9MAGN</name>